<evidence type="ECO:0000313" key="3">
    <source>
        <dbReference type="Proteomes" id="UP000035579"/>
    </source>
</evidence>
<keyword evidence="4" id="KW-1185">Reference proteome</keyword>
<organism evidence="1 3">
    <name type="scientific">Archangium gephyra</name>
    <dbReference type="NCBI Taxonomy" id="48"/>
    <lineage>
        <taxon>Bacteria</taxon>
        <taxon>Pseudomonadati</taxon>
        <taxon>Myxococcota</taxon>
        <taxon>Myxococcia</taxon>
        <taxon>Myxococcales</taxon>
        <taxon>Cystobacterineae</taxon>
        <taxon>Archangiaceae</taxon>
        <taxon>Archangium</taxon>
    </lineage>
</organism>
<proteinExistence type="predicted"/>
<gene>
    <name evidence="1" type="ORF">AA314_05892</name>
    <name evidence="2" type="ORF">ATI61_101640</name>
</gene>
<dbReference type="EMBL" id="CP011509">
    <property type="protein sequence ID" value="AKJ04266.1"/>
    <property type="molecule type" value="Genomic_DNA"/>
</dbReference>
<dbReference type="RefSeq" id="WP_082175418.1">
    <property type="nucleotide sequence ID" value="NZ_CP011509.1"/>
</dbReference>
<dbReference type="EMBL" id="QUMU01000001">
    <property type="protein sequence ID" value="REG37653.1"/>
    <property type="molecule type" value="Genomic_DNA"/>
</dbReference>
<reference evidence="1 3" key="1">
    <citation type="submission" date="2015-05" db="EMBL/GenBank/DDBJ databases">
        <title>Genome assembly of Archangium gephyra DSM 2261.</title>
        <authorList>
            <person name="Sharma G."/>
            <person name="Subramanian S."/>
        </authorList>
    </citation>
    <scope>NUCLEOTIDE SEQUENCE [LARGE SCALE GENOMIC DNA]</scope>
    <source>
        <strain evidence="1 3">DSM 2261</strain>
    </source>
</reference>
<protein>
    <submittedName>
        <fullName evidence="1">Uncharacterized protein</fullName>
    </submittedName>
</protein>
<evidence type="ECO:0000313" key="4">
    <source>
        <dbReference type="Proteomes" id="UP000256345"/>
    </source>
</evidence>
<dbReference type="AlphaFoldDB" id="A0AAC8QBX3"/>
<accession>A0AAC8QBX3</accession>
<dbReference type="KEGG" id="age:AA314_05892"/>
<evidence type="ECO:0000313" key="2">
    <source>
        <dbReference type="EMBL" id="REG37653.1"/>
    </source>
</evidence>
<name>A0AAC8QBX3_9BACT</name>
<reference evidence="2 4" key="2">
    <citation type="submission" date="2018-08" db="EMBL/GenBank/DDBJ databases">
        <title>Genomic Encyclopedia of Archaeal and Bacterial Type Strains, Phase II (KMG-II): from individual species to whole genera.</title>
        <authorList>
            <person name="Goeker M."/>
        </authorList>
    </citation>
    <scope>NUCLEOTIDE SEQUENCE [LARGE SCALE GENOMIC DNA]</scope>
    <source>
        <strain evidence="2 4">DSM 2261</strain>
    </source>
</reference>
<evidence type="ECO:0000313" key="1">
    <source>
        <dbReference type="EMBL" id="AKJ04266.1"/>
    </source>
</evidence>
<sequence length="351" mass="37107">MILVPRMNVLDKVLTLRPTSVVARLGTRSRLPVLNPRELLAALEGVPAALPCVPVPVRPMLPGLLAAARGEDAVLGLMCPHPLADRGAAERFMAAVQEVAEADGHTRPVFLQAGPVRVPRAEPETLEQLQEGIFRLVDAGFSLVSLDVTRLEADEAAEAVRQLSVPVLERELALEVSLPAGAEGSELDGAQALLEGLQRQGLAVRFLRVSAALLGEEDQDVQFLQSLVELAGQHGVGVSVGEAGRRSARVLPTYVAAGVKKVECAAPFERLALAAYPEPVRTSLEQKAEKAGLGAGELLGVMGAQLPALEAQEAARLEALTFAEACEVLAALGASRTGWKSMLFLAEKWGD</sequence>
<dbReference type="Proteomes" id="UP000256345">
    <property type="component" value="Unassembled WGS sequence"/>
</dbReference>
<dbReference type="Proteomes" id="UP000035579">
    <property type="component" value="Chromosome"/>
</dbReference>